<dbReference type="GO" id="GO:0003697">
    <property type="term" value="F:single-stranded DNA binding"/>
    <property type="evidence" value="ECO:0007669"/>
    <property type="project" value="UniProtKB-UniRule"/>
</dbReference>
<gene>
    <name evidence="5" type="primary">ssb_3</name>
    <name evidence="5" type="ORF">IBLFYP30_01426</name>
</gene>
<dbReference type="NCBIfam" id="TIGR00621">
    <property type="entry name" value="ssb"/>
    <property type="match status" value="1"/>
</dbReference>
<evidence type="ECO:0000256" key="4">
    <source>
        <dbReference type="SAM" id="MobiDB-lite"/>
    </source>
</evidence>
<comment type="caution">
    <text evidence="2">Lacks conserved residue(s) required for the propagation of feature annotation.</text>
</comment>
<evidence type="ECO:0000256" key="1">
    <source>
        <dbReference type="ARBA" id="ARBA00023125"/>
    </source>
</evidence>
<keyword evidence="2" id="KW-0234">DNA repair</keyword>
<evidence type="ECO:0000256" key="3">
    <source>
        <dbReference type="RuleBase" id="RU000524"/>
    </source>
</evidence>
<keyword evidence="1 2" id="KW-0238">DNA-binding</keyword>
<sequence>MNLVTLIGRLTADPELKFFSSGTAISKGTIAIDRSYKKDNQTVTDFIPVEVWGKQAEYFSTCFQKGYLIAVSGSLHIDRYVDSDGNNRNFAKIVVHKLMRLNIPKGNGLDAGNGDGSSGNNSSDNSGGNAGDSGANTDAGGSVDASGADTSGTATGNSADTSGVDNGNSTLSNDPQANLTACIDDEEIPF</sequence>
<dbReference type="Gene3D" id="2.40.50.140">
    <property type="entry name" value="Nucleic acid-binding proteins"/>
    <property type="match status" value="1"/>
</dbReference>
<keyword evidence="2" id="KW-0233">DNA recombination</keyword>
<feature type="compositionally biased region" description="Polar residues" evidence="4">
    <location>
        <begin position="148"/>
        <end position="179"/>
    </location>
</feature>
<dbReference type="CDD" id="cd04496">
    <property type="entry name" value="SSB_OBF"/>
    <property type="match status" value="1"/>
</dbReference>
<dbReference type="SUPFAM" id="SSF50249">
    <property type="entry name" value="Nucleic acid-binding proteins"/>
    <property type="match status" value="1"/>
</dbReference>
<feature type="compositionally biased region" description="Low complexity" evidence="4">
    <location>
        <begin position="118"/>
        <end position="142"/>
    </location>
</feature>
<organism evidence="5">
    <name type="scientific">Intestinibacter bartlettii</name>
    <dbReference type="NCBI Taxonomy" id="261299"/>
    <lineage>
        <taxon>Bacteria</taxon>
        <taxon>Bacillati</taxon>
        <taxon>Bacillota</taxon>
        <taxon>Clostridia</taxon>
        <taxon>Peptostreptococcales</taxon>
        <taxon>Peptostreptococcaceae</taxon>
        <taxon>Intestinibacter</taxon>
    </lineage>
</organism>
<name>A0A6N3ATS3_9FIRM</name>
<accession>A0A6N3ATS3</accession>
<reference evidence="5" key="1">
    <citation type="submission" date="2019-11" db="EMBL/GenBank/DDBJ databases">
        <authorList>
            <person name="Feng L."/>
        </authorList>
    </citation>
    <scope>NUCLEOTIDE SEQUENCE</scope>
    <source>
        <strain evidence="5">IbartlettiiLFYP30</strain>
    </source>
</reference>
<dbReference type="Pfam" id="PF00436">
    <property type="entry name" value="SSB"/>
    <property type="match status" value="1"/>
</dbReference>
<dbReference type="InterPro" id="IPR000424">
    <property type="entry name" value="Primosome_PriB/ssb"/>
</dbReference>
<feature type="short sequence motif" description="Important for interaction with partner proteins" evidence="2">
    <location>
        <begin position="185"/>
        <end position="190"/>
    </location>
</feature>
<dbReference type="GO" id="GO:0006310">
    <property type="term" value="P:DNA recombination"/>
    <property type="evidence" value="ECO:0007669"/>
    <property type="project" value="UniProtKB-UniRule"/>
</dbReference>
<keyword evidence="2" id="KW-0235">DNA replication</keyword>
<dbReference type="AlphaFoldDB" id="A0A6N3ATS3"/>
<proteinExistence type="inferred from homology"/>
<dbReference type="GO" id="GO:0009295">
    <property type="term" value="C:nucleoid"/>
    <property type="evidence" value="ECO:0007669"/>
    <property type="project" value="TreeGrafter"/>
</dbReference>
<keyword evidence="2" id="KW-0227">DNA damage</keyword>
<dbReference type="InterPro" id="IPR011344">
    <property type="entry name" value="ssDNA-bd"/>
</dbReference>
<dbReference type="PANTHER" id="PTHR10302:SF0">
    <property type="entry name" value="SINGLE-STRANDED DNA-BINDING PROTEIN, MITOCHONDRIAL"/>
    <property type="match status" value="1"/>
</dbReference>
<feature type="region of interest" description="Disordered" evidence="4">
    <location>
        <begin position="106"/>
        <end position="190"/>
    </location>
</feature>
<protein>
    <recommendedName>
        <fullName evidence="2 3">Single-stranded DNA-binding protein</fullName>
        <shortName evidence="2">SSB</shortName>
    </recommendedName>
</protein>
<dbReference type="GO" id="GO:0006281">
    <property type="term" value="P:DNA repair"/>
    <property type="evidence" value="ECO:0007669"/>
    <property type="project" value="UniProtKB-UniRule"/>
</dbReference>
<dbReference type="HAMAP" id="MF_00984">
    <property type="entry name" value="SSB"/>
    <property type="match status" value="1"/>
</dbReference>
<dbReference type="GO" id="GO:0006260">
    <property type="term" value="P:DNA replication"/>
    <property type="evidence" value="ECO:0007669"/>
    <property type="project" value="UniProtKB-UniRule"/>
</dbReference>
<dbReference type="RefSeq" id="WP_156530755.1">
    <property type="nucleotide sequence ID" value="NZ_CACRUE010000022.1"/>
</dbReference>
<dbReference type="PROSITE" id="PS50935">
    <property type="entry name" value="SSB"/>
    <property type="match status" value="1"/>
</dbReference>
<comment type="function">
    <text evidence="2">Plays an important role in DNA replication, recombination and repair. Binds to ssDNA and to an array of partner proteins to recruit them to their sites of action during DNA metabolism.</text>
</comment>
<comment type="subunit">
    <text evidence="2">Homotetramer.</text>
</comment>
<dbReference type="EMBL" id="CACRUE010000022">
    <property type="protein sequence ID" value="VYT95804.1"/>
    <property type="molecule type" value="Genomic_DNA"/>
</dbReference>
<dbReference type="InterPro" id="IPR012340">
    <property type="entry name" value="NA-bd_OB-fold"/>
</dbReference>
<evidence type="ECO:0000256" key="2">
    <source>
        <dbReference type="HAMAP-Rule" id="MF_00984"/>
    </source>
</evidence>
<dbReference type="PANTHER" id="PTHR10302">
    <property type="entry name" value="SINGLE-STRANDED DNA-BINDING PROTEIN"/>
    <property type="match status" value="1"/>
</dbReference>
<evidence type="ECO:0000313" key="5">
    <source>
        <dbReference type="EMBL" id="VYT95804.1"/>
    </source>
</evidence>